<evidence type="ECO:0000313" key="15">
    <source>
        <dbReference type="EMBL" id="KAF6037304.1"/>
    </source>
</evidence>
<keyword evidence="6" id="KW-0547">Nucleotide-binding</keyword>
<gene>
    <name evidence="15" type="ORF">EB796_004384</name>
</gene>
<dbReference type="EMBL" id="VXIV02000590">
    <property type="protein sequence ID" value="KAF6037304.1"/>
    <property type="molecule type" value="Genomic_DNA"/>
</dbReference>
<dbReference type="InterPro" id="IPR050122">
    <property type="entry name" value="RTK"/>
</dbReference>
<dbReference type="GO" id="GO:0051897">
    <property type="term" value="P:positive regulation of phosphatidylinositol 3-kinase/protein kinase B signal transduction"/>
    <property type="evidence" value="ECO:0007669"/>
    <property type="project" value="TreeGrafter"/>
</dbReference>
<keyword evidence="9" id="KW-1133">Transmembrane helix</keyword>
<keyword evidence="10" id="KW-0472">Membrane</keyword>
<dbReference type="GO" id="GO:0050793">
    <property type="term" value="P:regulation of developmental process"/>
    <property type="evidence" value="ECO:0007669"/>
    <property type="project" value="UniProtKB-ARBA"/>
</dbReference>
<dbReference type="Gene3D" id="1.10.510.10">
    <property type="entry name" value="Transferase(Phosphotransferase) domain 1"/>
    <property type="match status" value="1"/>
</dbReference>
<comment type="caution">
    <text evidence="15">The sequence shown here is derived from an EMBL/GenBank/DDBJ whole genome shotgun (WGS) entry which is preliminary data.</text>
</comment>
<dbReference type="InterPro" id="IPR008266">
    <property type="entry name" value="Tyr_kinase_AS"/>
</dbReference>
<dbReference type="FunFam" id="1.10.510.10:FF:001512">
    <property type="entry name" value="Receptor tyrosine-protein kinase erbB-2"/>
    <property type="match status" value="1"/>
</dbReference>
<dbReference type="OrthoDB" id="4062651at2759"/>
<organism evidence="15 16">
    <name type="scientific">Bugula neritina</name>
    <name type="common">Brown bryozoan</name>
    <name type="synonym">Sertularia neritina</name>
    <dbReference type="NCBI Taxonomy" id="10212"/>
    <lineage>
        <taxon>Eukaryota</taxon>
        <taxon>Metazoa</taxon>
        <taxon>Spiralia</taxon>
        <taxon>Lophotrochozoa</taxon>
        <taxon>Bryozoa</taxon>
        <taxon>Gymnolaemata</taxon>
        <taxon>Cheilostomatida</taxon>
        <taxon>Flustrina</taxon>
        <taxon>Buguloidea</taxon>
        <taxon>Bugulidae</taxon>
        <taxon>Bugula</taxon>
    </lineage>
</organism>
<evidence type="ECO:0000256" key="7">
    <source>
        <dbReference type="ARBA" id="ARBA00022777"/>
    </source>
</evidence>
<evidence type="ECO:0000256" key="2">
    <source>
        <dbReference type="ARBA" id="ARBA00004308"/>
    </source>
</evidence>
<evidence type="ECO:0000256" key="5">
    <source>
        <dbReference type="ARBA" id="ARBA00022729"/>
    </source>
</evidence>
<evidence type="ECO:0000256" key="10">
    <source>
        <dbReference type="ARBA" id="ARBA00023136"/>
    </source>
</evidence>
<evidence type="ECO:0000256" key="13">
    <source>
        <dbReference type="ARBA" id="ARBA00023180"/>
    </source>
</evidence>
<dbReference type="Pfam" id="PF07714">
    <property type="entry name" value="PK_Tyr_Ser-Thr"/>
    <property type="match status" value="1"/>
</dbReference>
<dbReference type="GO" id="GO:0004713">
    <property type="term" value="F:protein tyrosine kinase activity"/>
    <property type="evidence" value="ECO:0007669"/>
    <property type="project" value="UniProtKB-KW"/>
</dbReference>
<dbReference type="GO" id="GO:0010976">
    <property type="term" value="P:positive regulation of neuron projection development"/>
    <property type="evidence" value="ECO:0007669"/>
    <property type="project" value="TreeGrafter"/>
</dbReference>
<dbReference type="GO" id="GO:0043235">
    <property type="term" value="C:receptor complex"/>
    <property type="evidence" value="ECO:0007669"/>
    <property type="project" value="TreeGrafter"/>
</dbReference>
<evidence type="ECO:0000256" key="6">
    <source>
        <dbReference type="ARBA" id="ARBA00022741"/>
    </source>
</evidence>
<keyword evidence="4" id="KW-0812">Transmembrane</keyword>
<comment type="subcellular location">
    <subcellularLocation>
        <location evidence="2">Endomembrane system</location>
    </subcellularLocation>
    <subcellularLocation>
        <location evidence="1">Membrane</location>
        <topology evidence="1">Single-pass membrane protein</topology>
    </subcellularLocation>
</comment>
<dbReference type="PANTHER" id="PTHR24416:SF349">
    <property type="entry name" value="TYROSINE-PROTEIN KINASE RYK"/>
    <property type="match status" value="1"/>
</dbReference>
<dbReference type="GO" id="GO:0007169">
    <property type="term" value="P:cell surface receptor protein tyrosine kinase signaling pathway"/>
    <property type="evidence" value="ECO:0007669"/>
    <property type="project" value="TreeGrafter"/>
</dbReference>
<reference evidence="15" key="1">
    <citation type="submission" date="2020-06" db="EMBL/GenBank/DDBJ databases">
        <title>Draft genome of Bugula neritina, a colonial animal packing powerful symbionts and potential medicines.</title>
        <authorList>
            <person name="Rayko M."/>
        </authorList>
    </citation>
    <scope>NUCLEOTIDE SEQUENCE [LARGE SCALE GENOMIC DNA]</scope>
    <source>
        <strain evidence="15">Kwan_BN1</strain>
    </source>
</reference>
<keyword evidence="7" id="KW-0418">Kinase</keyword>
<dbReference type="GO" id="GO:0007409">
    <property type="term" value="P:axonogenesis"/>
    <property type="evidence" value="ECO:0007669"/>
    <property type="project" value="TreeGrafter"/>
</dbReference>
<evidence type="ECO:0000256" key="4">
    <source>
        <dbReference type="ARBA" id="ARBA00022692"/>
    </source>
</evidence>
<evidence type="ECO:0000256" key="3">
    <source>
        <dbReference type="ARBA" id="ARBA00022679"/>
    </source>
</evidence>
<name>A0A7J7KHE4_BUGNE</name>
<evidence type="ECO:0000313" key="16">
    <source>
        <dbReference type="Proteomes" id="UP000593567"/>
    </source>
</evidence>
<dbReference type="AlphaFoldDB" id="A0A7J7KHE4"/>
<keyword evidence="16" id="KW-1185">Reference proteome</keyword>
<dbReference type="GO" id="GO:0005524">
    <property type="term" value="F:ATP binding"/>
    <property type="evidence" value="ECO:0007669"/>
    <property type="project" value="UniProtKB-KW"/>
</dbReference>
<dbReference type="SUPFAM" id="SSF56112">
    <property type="entry name" value="Protein kinase-like (PK-like)"/>
    <property type="match status" value="1"/>
</dbReference>
<dbReference type="InterPro" id="IPR000719">
    <property type="entry name" value="Prot_kinase_dom"/>
</dbReference>
<keyword evidence="12" id="KW-0675">Receptor</keyword>
<keyword evidence="3" id="KW-0808">Transferase</keyword>
<dbReference type="InterPro" id="IPR001245">
    <property type="entry name" value="Ser-Thr/Tyr_kinase_cat_dom"/>
</dbReference>
<dbReference type="PRINTS" id="PR00109">
    <property type="entry name" value="TYRKINASE"/>
</dbReference>
<feature type="domain" description="Protein kinase" evidence="14">
    <location>
        <begin position="1"/>
        <end position="159"/>
    </location>
</feature>
<keyword evidence="5" id="KW-0732">Signal</keyword>
<dbReference type="PANTHER" id="PTHR24416">
    <property type="entry name" value="TYROSINE-PROTEIN KINASE RECEPTOR"/>
    <property type="match status" value="1"/>
</dbReference>
<dbReference type="GO" id="GO:0005886">
    <property type="term" value="C:plasma membrane"/>
    <property type="evidence" value="ECO:0007669"/>
    <property type="project" value="TreeGrafter"/>
</dbReference>
<evidence type="ECO:0000256" key="12">
    <source>
        <dbReference type="ARBA" id="ARBA00023170"/>
    </source>
</evidence>
<evidence type="ECO:0000256" key="9">
    <source>
        <dbReference type="ARBA" id="ARBA00022989"/>
    </source>
</evidence>
<proteinExistence type="predicted"/>
<keyword evidence="11" id="KW-0829">Tyrosine-protein kinase</keyword>
<dbReference type="Proteomes" id="UP000593567">
    <property type="component" value="Unassembled WGS sequence"/>
</dbReference>
<dbReference type="InterPro" id="IPR011009">
    <property type="entry name" value="Kinase-like_dom_sf"/>
</dbReference>
<evidence type="ECO:0000256" key="8">
    <source>
        <dbReference type="ARBA" id="ARBA00022840"/>
    </source>
</evidence>
<dbReference type="GO" id="GO:0012505">
    <property type="term" value="C:endomembrane system"/>
    <property type="evidence" value="ECO:0007669"/>
    <property type="project" value="UniProtKB-SubCell"/>
</dbReference>
<keyword evidence="8" id="KW-0067">ATP-binding</keyword>
<accession>A0A7J7KHE4</accession>
<keyword evidence="13" id="KW-0325">Glycoprotein</keyword>
<sequence length="163" mass="19069">MAIQVVKGLHYLHRKHIIHKDVATRNCCVDSNYNVKLMDYALSRDFFPDDYTCLGDNENKPVKWMAVETLVDKRYSYSTDTWSFGVLLWELITFAQQPYSDVDAFEISGYLQSGYRLLQPINCPDELFAVMAYCWAMQPRDRPSLTQMLVCLQEFHQTLNCFV</sequence>
<dbReference type="PROSITE" id="PS00109">
    <property type="entry name" value="PROTEIN_KINASE_TYR"/>
    <property type="match status" value="1"/>
</dbReference>
<protein>
    <recommendedName>
        <fullName evidence="14">Protein kinase domain-containing protein</fullName>
    </recommendedName>
</protein>
<evidence type="ECO:0000259" key="14">
    <source>
        <dbReference type="PROSITE" id="PS50011"/>
    </source>
</evidence>
<dbReference type="PROSITE" id="PS50011">
    <property type="entry name" value="PROTEIN_KINASE_DOM"/>
    <property type="match status" value="1"/>
</dbReference>
<evidence type="ECO:0000256" key="1">
    <source>
        <dbReference type="ARBA" id="ARBA00004167"/>
    </source>
</evidence>
<evidence type="ECO:0000256" key="11">
    <source>
        <dbReference type="ARBA" id="ARBA00023137"/>
    </source>
</evidence>